<protein>
    <submittedName>
        <fullName evidence="1">Uncharacterized protein</fullName>
    </submittedName>
</protein>
<evidence type="ECO:0000313" key="1">
    <source>
        <dbReference type="EMBL" id="KAI6090575.1"/>
    </source>
</evidence>
<reference evidence="1 2" key="1">
    <citation type="journal article" date="2022" name="New Phytol.">
        <title>Ecological generalism drives hyperdiversity of secondary metabolite gene clusters in xylarialean endophytes.</title>
        <authorList>
            <person name="Franco M.E.E."/>
            <person name="Wisecaver J.H."/>
            <person name="Arnold A.E."/>
            <person name="Ju Y.M."/>
            <person name="Slot J.C."/>
            <person name="Ahrendt S."/>
            <person name="Moore L.P."/>
            <person name="Eastman K.E."/>
            <person name="Scott K."/>
            <person name="Konkel Z."/>
            <person name="Mondo S.J."/>
            <person name="Kuo A."/>
            <person name="Hayes R.D."/>
            <person name="Haridas S."/>
            <person name="Andreopoulos B."/>
            <person name="Riley R."/>
            <person name="LaButti K."/>
            <person name="Pangilinan J."/>
            <person name="Lipzen A."/>
            <person name="Amirebrahimi M."/>
            <person name="Yan J."/>
            <person name="Adam C."/>
            <person name="Keymanesh K."/>
            <person name="Ng V."/>
            <person name="Louie K."/>
            <person name="Northen T."/>
            <person name="Drula E."/>
            <person name="Henrissat B."/>
            <person name="Hsieh H.M."/>
            <person name="Youens-Clark K."/>
            <person name="Lutzoni F."/>
            <person name="Miadlikowska J."/>
            <person name="Eastwood D.C."/>
            <person name="Hamelin R.C."/>
            <person name="Grigoriev I.V."/>
            <person name="U'Ren J.M."/>
        </authorList>
    </citation>
    <scope>NUCLEOTIDE SEQUENCE [LARGE SCALE GENOMIC DNA]</scope>
    <source>
        <strain evidence="1 2">ER1909</strain>
    </source>
</reference>
<comment type="caution">
    <text evidence="1">The sequence shown here is derived from an EMBL/GenBank/DDBJ whole genome shotgun (WGS) entry which is preliminary data.</text>
</comment>
<name>A0ACC0DDJ4_9PEZI</name>
<keyword evidence="2" id="KW-1185">Reference proteome</keyword>
<sequence>MMRFLVFLFTASLRILAILAILATYKSLHFLWTHHARPRLHGDLGLQRYMHATKGKAAWAFVIRADDPVGRALCAQLAARGFNVAMYGSDRLSLDAIRERLRREFPWNRYRVVVERSGLGMDLESGVVDDEVFVARVVEAMGGENMTVLVNNSNSAAQSPGMLSSDTMGSTLATQLTAALIPLLRRNAPSLFINLASIAAPDEVQMPRCASCGAPSSCVEDGVNVVSYRLGDYAAGDEQPSYLKPSPETLASVIPRHAGVERGGGRGQSHAGVVVPYWPHAVLHMKDEALPGWALELGRDLWKGEKTLKW</sequence>
<accession>A0ACC0DDJ4</accession>
<dbReference type="Proteomes" id="UP001497680">
    <property type="component" value="Unassembled WGS sequence"/>
</dbReference>
<dbReference type="EMBL" id="MU394290">
    <property type="protein sequence ID" value="KAI6090575.1"/>
    <property type="molecule type" value="Genomic_DNA"/>
</dbReference>
<gene>
    <name evidence="1" type="ORF">F4821DRAFT_20665</name>
</gene>
<evidence type="ECO:0000313" key="2">
    <source>
        <dbReference type="Proteomes" id="UP001497680"/>
    </source>
</evidence>
<proteinExistence type="predicted"/>
<organism evidence="1 2">
    <name type="scientific">Hypoxylon rubiginosum</name>
    <dbReference type="NCBI Taxonomy" id="110542"/>
    <lineage>
        <taxon>Eukaryota</taxon>
        <taxon>Fungi</taxon>
        <taxon>Dikarya</taxon>
        <taxon>Ascomycota</taxon>
        <taxon>Pezizomycotina</taxon>
        <taxon>Sordariomycetes</taxon>
        <taxon>Xylariomycetidae</taxon>
        <taxon>Xylariales</taxon>
        <taxon>Hypoxylaceae</taxon>
        <taxon>Hypoxylon</taxon>
    </lineage>
</organism>